<dbReference type="InterPro" id="IPR052628">
    <property type="entry name" value="CFAP70"/>
</dbReference>
<dbReference type="SUPFAM" id="SSF48452">
    <property type="entry name" value="TPR-like"/>
    <property type="match status" value="2"/>
</dbReference>
<dbReference type="InterPro" id="IPR011990">
    <property type="entry name" value="TPR-like_helical_dom_sf"/>
</dbReference>
<protein>
    <submittedName>
        <fullName evidence="3">Tetratricopeptide repeat protein 18</fullName>
    </submittedName>
</protein>
<evidence type="ECO:0000256" key="1">
    <source>
        <dbReference type="ARBA" id="ARBA00022737"/>
    </source>
</evidence>
<dbReference type="OrthoDB" id="10262375at2759"/>
<organism evidence="3 4">
    <name type="scientific">Habropoda laboriosa</name>
    <dbReference type="NCBI Taxonomy" id="597456"/>
    <lineage>
        <taxon>Eukaryota</taxon>
        <taxon>Metazoa</taxon>
        <taxon>Ecdysozoa</taxon>
        <taxon>Arthropoda</taxon>
        <taxon>Hexapoda</taxon>
        <taxon>Insecta</taxon>
        <taxon>Pterygota</taxon>
        <taxon>Neoptera</taxon>
        <taxon>Endopterygota</taxon>
        <taxon>Hymenoptera</taxon>
        <taxon>Apocrita</taxon>
        <taxon>Aculeata</taxon>
        <taxon>Apoidea</taxon>
        <taxon>Anthophila</taxon>
        <taxon>Apidae</taxon>
        <taxon>Habropoda</taxon>
    </lineage>
</organism>
<dbReference type="InterPro" id="IPR019734">
    <property type="entry name" value="TPR_rpt"/>
</dbReference>
<dbReference type="GO" id="GO:0060271">
    <property type="term" value="P:cilium assembly"/>
    <property type="evidence" value="ECO:0007669"/>
    <property type="project" value="TreeGrafter"/>
</dbReference>
<dbReference type="PANTHER" id="PTHR44314:SF1">
    <property type="entry name" value="CILIA- AND FLAGELLA-ASSOCIATED PROTEIN 70"/>
    <property type="match status" value="1"/>
</dbReference>
<reference evidence="3 4" key="1">
    <citation type="submission" date="2015-07" db="EMBL/GenBank/DDBJ databases">
        <title>The genome of Habropoda laboriosa.</title>
        <authorList>
            <person name="Pan H."/>
            <person name="Kapheim K."/>
        </authorList>
    </citation>
    <scope>NUCLEOTIDE SEQUENCE [LARGE SCALE GENOMIC DNA]</scope>
    <source>
        <strain evidence="3">0110345459</strain>
    </source>
</reference>
<name>A0A0L7R5Z7_9HYME</name>
<keyword evidence="4" id="KW-1185">Reference proteome</keyword>
<dbReference type="EMBL" id="KQ414648">
    <property type="protein sequence ID" value="KOC66268.1"/>
    <property type="molecule type" value="Genomic_DNA"/>
</dbReference>
<dbReference type="SMART" id="SM00028">
    <property type="entry name" value="TPR"/>
    <property type="match status" value="6"/>
</dbReference>
<evidence type="ECO:0000256" key="2">
    <source>
        <dbReference type="ARBA" id="ARBA00022803"/>
    </source>
</evidence>
<dbReference type="STRING" id="597456.A0A0L7R5Z7"/>
<gene>
    <name evidence="3" type="ORF">WH47_07337</name>
</gene>
<dbReference type="Proteomes" id="UP000053825">
    <property type="component" value="Unassembled WGS sequence"/>
</dbReference>
<dbReference type="AlphaFoldDB" id="A0A0L7R5Z7"/>
<proteinExistence type="predicted"/>
<sequence>MEEWMHWQDSVDERIITITIHSIENVLNKENISVSFTVEHNAVILGESNPTFVRSIYDEGFSVFRIDFAVNLPVLPKDKESLNSIVSSPVLKTNEEERSSILNVEVRSKNRSIFSAKSAAHFTPELLGMCNLDLIPIALGEESFTEKLILETPTFSYDGTLVSWQNLPRLTVTVCQYPAPLFQLGEMNFLNVTIESIYNPPDSFTADLKYKVGTIAYIDNEVPENVFFDNGIWTTSRDVERTKRWNTLRHIENRAQLSKYKLDCDFVGVRNPFKKQFHLAKQTCEDIKRIEWNSLNRCVLWKTGIEAMKNHITKYKYWPFQFEVSTETATEKSKNRKDSLPTIQLYQCYVDLSELLFPGRRNCRIVGQLYTYNPMDMSEKVGLENNIFIMEVQRKEVKEKEKKIKTPKQTQSVQSERGTTASTAIITETGEPTIIVIEVELYEALFACRIEEDFSNMITDIIPDIEKKQYYVYSSSIAEAQYVHCIQKLAEVITESYRDFCDENIEKDTNEEKREEKYCFDPESDEVTCFTQYLYKNGVYQSICSTLRLKIPMLIDQKFDMPKNLVDSNKTHNFISSVYTFLVEQMHVALNKMVEGRCTQDLQSEINSKLLYFYAEEAYEFGDMEKAKQYYTEVIMSDKRDPYPWTQYAIFLRKIGDVNRATECCLEAITLDRQYATVLLVYAMILFESRDYKGAEIFLRAITDFHPRFFEGWAILHLFYLKTEYYAGLALAEEMSNSDRSIHILYYMAVEHYLSGRYEDALSHLEEARCNYGMDYSISSLMGHCHFKMGDTEKAVECCEFARMLFDRPNDLHLVEVRLGFHYNNDGEFDRARNIFLTTCRTSPTSLTWLGVGISFYELNQFLDAEVCLSEANRIDNCNPEIWAYLCLLNMTLKRYDEFSQCYAEMIKNNLKNRKLLLRITNLMEALDYTPPNLTETSELIEEHSTDGSEERFEN</sequence>
<dbReference type="GO" id="GO:0003341">
    <property type="term" value="P:cilium movement"/>
    <property type="evidence" value="ECO:0007669"/>
    <property type="project" value="TreeGrafter"/>
</dbReference>
<accession>A0A0L7R5Z7</accession>
<keyword evidence="1" id="KW-0677">Repeat</keyword>
<evidence type="ECO:0000313" key="4">
    <source>
        <dbReference type="Proteomes" id="UP000053825"/>
    </source>
</evidence>
<evidence type="ECO:0000313" key="3">
    <source>
        <dbReference type="EMBL" id="KOC66268.1"/>
    </source>
</evidence>
<dbReference type="GO" id="GO:0070062">
    <property type="term" value="C:extracellular exosome"/>
    <property type="evidence" value="ECO:0007669"/>
    <property type="project" value="TreeGrafter"/>
</dbReference>
<dbReference type="PANTHER" id="PTHR44314">
    <property type="entry name" value="CILIA- AND FLAGELLA-ASSOCIATED PROTEIN 70"/>
    <property type="match status" value="1"/>
</dbReference>
<dbReference type="GO" id="GO:0031514">
    <property type="term" value="C:motile cilium"/>
    <property type="evidence" value="ECO:0007669"/>
    <property type="project" value="TreeGrafter"/>
</dbReference>
<dbReference type="Gene3D" id="1.25.40.10">
    <property type="entry name" value="Tetratricopeptide repeat domain"/>
    <property type="match status" value="3"/>
</dbReference>
<keyword evidence="2" id="KW-0802">TPR repeat</keyword>